<dbReference type="Proteomes" id="UP001169069">
    <property type="component" value="Unassembled WGS sequence"/>
</dbReference>
<dbReference type="RefSeq" id="WP_289412101.1">
    <property type="nucleotide sequence ID" value="NZ_JAQIBD010000001.1"/>
</dbReference>
<evidence type="ECO:0000313" key="1">
    <source>
        <dbReference type="EMBL" id="MDM5270825.1"/>
    </source>
</evidence>
<dbReference type="Gene3D" id="3.40.50.2000">
    <property type="entry name" value="Glycogen Phosphorylase B"/>
    <property type="match status" value="2"/>
</dbReference>
<dbReference type="SUPFAM" id="SSF53756">
    <property type="entry name" value="UDP-Glycosyltransferase/glycogen phosphorylase"/>
    <property type="match status" value="1"/>
</dbReference>
<proteinExistence type="predicted"/>
<keyword evidence="2" id="KW-1185">Reference proteome</keyword>
<gene>
    <name evidence="1" type="ORF">PGH07_01385</name>
</gene>
<dbReference type="EMBL" id="JAQIBD010000001">
    <property type="protein sequence ID" value="MDM5270825.1"/>
    <property type="molecule type" value="Genomic_DNA"/>
</dbReference>
<sequence length="353" mass="42029">MKVLLTSELKGGNPLIDGFYHRMCKFVDIQASINEFWSTDSSNHYDVIHLQWPEQLFKWKKVNRDDILRLEQRLKYWKDNGSRLVITRHNILPHKLNSLYQEIYKLIYTYVDAVIHYSYASIDNFKSMYTNTLDNPSLVHEVIYHPMYSDILNDCTQQEARKTLQLDENKNIILVFGRIRHKKERNLIKSAFKRLDVENKFLIVPRWYRHPKKKQFFDWVLFQFKRFIYSLKTDRMLGYRLVPEEDIQYYMNAADVVFIPRSEVLNSGVQILAYTFNKVVVGPATGSIGELLEYSNNPAFKVDDFEDAALKLKKGIELSKQKVENYSFAQKNMNWELVIDKHLQLYTKLQNEK</sequence>
<evidence type="ECO:0008006" key="3">
    <source>
        <dbReference type="Google" id="ProtNLM"/>
    </source>
</evidence>
<evidence type="ECO:0000313" key="2">
    <source>
        <dbReference type="Proteomes" id="UP001169069"/>
    </source>
</evidence>
<comment type="caution">
    <text evidence="1">The sequence shown here is derived from an EMBL/GenBank/DDBJ whole genome shotgun (WGS) entry which is preliminary data.</text>
</comment>
<reference evidence="1" key="1">
    <citation type="submission" date="2023-01" db="EMBL/GenBank/DDBJ databases">
        <title>Sulfurovum sp. zt1-1 genome assembly.</title>
        <authorList>
            <person name="Wang J."/>
        </authorList>
    </citation>
    <scope>NUCLEOTIDE SEQUENCE</scope>
    <source>
        <strain evidence="1">Zt1-1</strain>
    </source>
</reference>
<name>A0ABT7QVG3_9BACT</name>
<protein>
    <recommendedName>
        <fullName evidence="3">Glycosyl transferase family 1 domain-containing protein</fullName>
    </recommendedName>
</protein>
<accession>A0ABT7QVG3</accession>
<organism evidence="1 2">
    <name type="scientific">Sulfurovum zhangzhouensis</name>
    <dbReference type="NCBI Taxonomy" id="3019067"/>
    <lineage>
        <taxon>Bacteria</taxon>
        <taxon>Pseudomonadati</taxon>
        <taxon>Campylobacterota</taxon>
        <taxon>Epsilonproteobacteria</taxon>
        <taxon>Campylobacterales</taxon>
        <taxon>Sulfurovaceae</taxon>
        <taxon>Sulfurovum</taxon>
    </lineage>
</organism>